<evidence type="ECO:0000256" key="14">
    <source>
        <dbReference type="ARBA" id="ARBA00023136"/>
    </source>
</evidence>
<keyword evidence="18" id="KW-1185">Reference proteome</keyword>
<dbReference type="EMBL" id="LIAE01006815">
    <property type="protein sequence ID" value="PAV84881.1"/>
    <property type="molecule type" value="Genomic_DNA"/>
</dbReference>
<dbReference type="GO" id="GO:0000166">
    <property type="term" value="F:nucleotide binding"/>
    <property type="evidence" value="ECO:0007669"/>
    <property type="project" value="UniProtKB-KW"/>
</dbReference>
<name>A0A2A2LF31_9BILA</name>
<reference evidence="17 18" key="1">
    <citation type="journal article" date="2017" name="Curr. Biol.">
        <title>Genome architecture and evolution of a unichromosomal asexual nematode.</title>
        <authorList>
            <person name="Fradin H."/>
            <person name="Zegar C."/>
            <person name="Gutwein M."/>
            <person name="Lucas J."/>
            <person name="Kovtun M."/>
            <person name="Corcoran D."/>
            <person name="Baugh L.R."/>
            <person name="Kiontke K."/>
            <person name="Gunsalus K."/>
            <person name="Fitch D.H."/>
            <person name="Piano F."/>
        </authorList>
    </citation>
    <scope>NUCLEOTIDE SEQUENCE [LARGE SCALE GENOMIC DNA]</scope>
    <source>
        <strain evidence="17">PF1309</strain>
    </source>
</reference>
<dbReference type="Proteomes" id="UP000218231">
    <property type="component" value="Unassembled WGS sequence"/>
</dbReference>
<evidence type="ECO:0000256" key="1">
    <source>
        <dbReference type="ARBA" id="ARBA00004477"/>
    </source>
</evidence>
<feature type="domain" description="Fringe-like glycosyltransferase" evidence="16">
    <location>
        <begin position="129"/>
        <end position="263"/>
    </location>
</feature>
<keyword evidence="7" id="KW-0328">Glycosyltransferase</keyword>
<protein>
    <recommendedName>
        <fullName evidence="6">N-acetylgalactosaminide beta-1,3-galactosyltransferase</fullName>
        <ecNumber evidence="6">2.4.1.122</ecNumber>
    </recommendedName>
</protein>
<dbReference type="PANTHER" id="PTHR23033">
    <property type="entry name" value="BETA1,3-GALACTOSYLTRANSFERASE"/>
    <property type="match status" value="1"/>
</dbReference>
<evidence type="ECO:0000256" key="10">
    <source>
        <dbReference type="ARBA" id="ARBA00022741"/>
    </source>
</evidence>
<evidence type="ECO:0000256" key="2">
    <source>
        <dbReference type="ARBA" id="ARBA00004606"/>
    </source>
</evidence>
<feature type="domain" description="Fringe-like glycosyltransferase" evidence="16">
    <location>
        <begin position="287"/>
        <end position="497"/>
    </location>
</feature>
<keyword evidence="10" id="KW-0547">Nucleotide-binding</keyword>
<keyword evidence="11" id="KW-0256">Endoplasmic reticulum</keyword>
<keyword evidence="14 15" id="KW-0472">Membrane</keyword>
<dbReference type="InterPro" id="IPR029008">
    <property type="entry name" value="EMC6-like"/>
</dbReference>
<evidence type="ECO:0000259" key="16">
    <source>
        <dbReference type="Pfam" id="PF02434"/>
    </source>
</evidence>
<evidence type="ECO:0000256" key="8">
    <source>
        <dbReference type="ARBA" id="ARBA00022679"/>
    </source>
</evidence>
<evidence type="ECO:0000313" key="18">
    <source>
        <dbReference type="Proteomes" id="UP000218231"/>
    </source>
</evidence>
<gene>
    <name evidence="17" type="ORF">WR25_06477</name>
</gene>
<dbReference type="GO" id="GO:0016263">
    <property type="term" value="F:glycoprotein-N-acetylgalactosamine 3-beta-galactosyltransferase activity"/>
    <property type="evidence" value="ECO:0007669"/>
    <property type="project" value="UniProtKB-EC"/>
</dbReference>
<dbReference type="Gene3D" id="3.90.550.50">
    <property type="match status" value="2"/>
</dbReference>
<evidence type="ECO:0000256" key="9">
    <source>
        <dbReference type="ARBA" id="ARBA00022692"/>
    </source>
</evidence>
<dbReference type="FunFam" id="3.90.550.50:FF:000008">
    <property type="entry name" value="Beta-1,3-glucosyltransferase"/>
    <property type="match status" value="1"/>
</dbReference>
<keyword evidence="13 15" id="KW-1133">Transmembrane helix</keyword>
<comment type="pathway">
    <text evidence="3">Protein modification; protein glycosylation.</text>
</comment>
<proteinExistence type="inferred from homology"/>
<evidence type="ECO:0000256" key="6">
    <source>
        <dbReference type="ARBA" id="ARBA00012557"/>
    </source>
</evidence>
<dbReference type="OrthoDB" id="421979at2759"/>
<organism evidence="17 18">
    <name type="scientific">Diploscapter pachys</name>
    <dbReference type="NCBI Taxonomy" id="2018661"/>
    <lineage>
        <taxon>Eukaryota</taxon>
        <taxon>Metazoa</taxon>
        <taxon>Ecdysozoa</taxon>
        <taxon>Nematoda</taxon>
        <taxon>Chromadorea</taxon>
        <taxon>Rhabditida</taxon>
        <taxon>Rhabditina</taxon>
        <taxon>Rhabditomorpha</taxon>
        <taxon>Rhabditoidea</taxon>
        <taxon>Rhabditidae</taxon>
        <taxon>Diploscapter</taxon>
    </lineage>
</organism>
<evidence type="ECO:0000256" key="5">
    <source>
        <dbReference type="ARBA" id="ARBA00009436"/>
    </source>
</evidence>
<evidence type="ECO:0000256" key="3">
    <source>
        <dbReference type="ARBA" id="ARBA00004922"/>
    </source>
</evidence>
<dbReference type="Pfam" id="PF02434">
    <property type="entry name" value="Fringe"/>
    <property type="match status" value="2"/>
</dbReference>
<dbReference type="PANTHER" id="PTHR23033:SF14">
    <property type="entry name" value="GLYCOPROTEIN-N-ACETYLGALACTOSAMINE 3-BETA-GALACTOSYLTRANSFERASE 1-RELATED"/>
    <property type="match status" value="1"/>
</dbReference>
<dbReference type="AlphaFoldDB" id="A0A2A2LF31"/>
<evidence type="ECO:0000313" key="17">
    <source>
        <dbReference type="EMBL" id="PAV84881.1"/>
    </source>
</evidence>
<keyword evidence="8" id="KW-0808">Transferase</keyword>
<feature type="transmembrane region" description="Helical" evidence="15">
    <location>
        <begin position="49"/>
        <end position="75"/>
    </location>
</feature>
<dbReference type="GO" id="GO:0005789">
    <property type="term" value="C:endoplasmic reticulum membrane"/>
    <property type="evidence" value="ECO:0007669"/>
    <property type="project" value="UniProtKB-SubCell"/>
</dbReference>
<accession>A0A2A2LF31</accession>
<sequence>MSSGSMKRHNKAEDGDPSWTQTLQKAFRSGGDWQDKDELLDVVYWGKQILAVLIGVVFGLTPLYGILAIATYVAISTLVTQHYVTKFQGIDEEELGGFWELAKEGFGSAFASFMVSWITVFSAVYHTSSTLEKSANWYIFVEESSKVNFKILHDFLATKDSSNDLFYGHGLRDQRLEILKLPHEKQLFSLTIIHHFYGYNSEDNAPFEYPDFGCGMVLSKSLVEKLVQKLATSKFKQFSIDAKHEFGLYIFENIGVRLTSMPELFCYEKSEKCAVWLSVEESCGAPVHTDKIYVGIKTWSGYHISRLPVVKRTWGGKFLNIEYVSDKTDQTIPTISFGVNNTERGHCAKTFAILERFLNLQNEIKSQFQWLLIADDDTLVSVERLVDLLSCYDSAEKVIIGERYGFGFSDDGKYGYSYPTGGSGMIFAPSAVSALVANCLCPSPDSPDDMIIGLCASVEKIPIVHVAGMHQARPIDYSPEYIKRQKSISFHKFDEIDPYKTFGTYLREEKPDKNTKSKDEL</sequence>
<dbReference type="InterPro" id="IPR003378">
    <property type="entry name" value="Fringe-like_glycosylTrfase"/>
</dbReference>
<dbReference type="Pfam" id="PF07019">
    <property type="entry name" value="EMC6"/>
    <property type="match status" value="1"/>
</dbReference>
<dbReference type="STRING" id="2018661.A0A2A2LF31"/>
<dbReference type="InterPro" id="IPR026050">
    <property type="entry name" value="C1GALT1/C1GALT1_chp1"/>
</dbReference>
<dbReference type="EC" id="2.4.1.122" evidence="6"/>
<evidence type="ECO:0000256" key="12">
    <source>
        <dbReference type="ARBA" id="ARBA00022968"/>
    </source>
</evidence>
<evidence type="ECO:0000256" key="11">
    <source>
        <dbReference type="ARBA" id="ARBA00022824"/>
    </source>
</evidence>
<comment type="similarity">
    <text evidence="5">Belongs to the EMC6 family.</text>
</comment>
<keyword evidence="12" id="KW-0735">Signal-anchor</keyword>
<comment type="similarity">
    <text evidence="4">Belongs to the glycosyltransferase 31 family. Beta3-Gal-T subfamily.</text>
</comment>
<evidence type="ECO:0000256" key="4">
    <source>
        <dbReference type="ARBA" id="ARBA00006462"/>
    </source>
</evidence>
<comment type="caution">
    <text evidence="17">The sequence shown here is derived from an EMBL/GenBank/DDBJ whole genome shotgun (WGS) entry which is preliminary data.</text>
</comment>
<evidence type="ECO:0000256" key="15">
    <source>
        <dbReference type="SAM" id="Phobius"/>
    </source>
</evidence>
<comment type="subcellular location">
    <subcellularLocation>
        <location evidence="1">Endoplasmic reticulum membrane</location>
        <topology evidence="1">Multi-pass membrane protein</topology>
    </subcellularLocation>
    <subcellularLocation>
        <location evidence="2">Membrane</location>
        <topology evidence="2">Single-pass type II membrane protein</topology>
    </subcellularLocation>
</comment>
<evidence type="ECO:0000256" key="13">
    <source>
        <dbReference type="ARBA" id="ARBA00022989"/>
    </source>
</evidence>
<evidence type="ECO:0000256" key="7">
    <source>
        <dbReference type="ARBA" id="ARBA00022676"/>
    </source>
</evidence>
<keyword evidence="9 15" id="KW-0812">Transmembrane</keyword>